<dbReference type="PROSITE" id="PS50192">
    <property type="entry name" value="T_SNARE"/>
    <property type="match status" value="1"/>
</dbReference>
<proteinExistence type="inferred from homology"/>
<dbReference type="PANTHER" id="PTHR32089:SF112">
    <property type="entry name" value="LYSOZYME-LIKE PROTEIN-RELATED"/>
    <property type="match status" value="1"/>
</dbReference>
<comment type="similarity">
    <text evidence="4">Belongs to the methyl-accepting chemotaxis (MCP) protein family.</text>
</comment>
<feature type="transmembrane region" description="Helical" evidence="8">
    <location>
        <begin position="30"/>
        <end position="49"/>
    </location>
</feature>
<evidence type="ECO:0000256" key="4">
    <source>
        <dbReference type="ARBA" id="ARBA00029447"/>
    </source>
</evidence>
<keyword evidence="8" id="KW-1133">Transmembrane helix</keyword>
<keyword evidence="8" id="KW-0472">Membrane</keyword>
<evidence type="ECO:0000259" key="9">
    <source>
        <dbReference type="PROSITE" id="PS50111"/>
    </source>
</evidence>
<keyword evidence="2" id="KW-1003">Cell membrane</keyword>
<feature type="domain" description="T-SNARE coiled-coil homology" evidence="10">
    <location>
        <begin position="523"/>
        <end position="585"/>
    </location>
</feature>
<dbReference type="OrthoDB" id="9772755at2"/>
<dbReference type="PROSITE" id="PS50885">
    <property type="entry name" value="HAMP"/>
    <property type="match status" value="1"/>
</dbReference>
<dbReference type="Pfam" id="PF00672">
    <property type="entry name" value="HAMP"/>
    <property type="match status" value="1"/>
</dbReference>
<evidence type="ECO:0000259" key="11">
    <source>
        <dbReference type="PROSITE" id="PS50885"/>
    </source>
</evidence>
<evidence type="ECO:0000256" key="6">
    <source>
        <dbReference type="SAM" id="Coils"/>
    </source>
</evidence>
<dbReference type="SMART" id="SM00304">
    <property type="entry name" value="HAMP"/>
    <property type="match status" value="1"/>
</dbReference>
<evidence type="ECO:0000256" key="3">
    <source>
        <dbReference type="ARBA" id="ARBA00023224"/>
    </source>
</evidence>
<feature type="domain" description="Methyl-accepting transducer" evidence="9">
    <location>
        <begin position="378"/>
        <end position="600"/>
    </location>
</feature>
<feature type="domain" description="HAMP" evidence="11">
    <location>
        <begin position="291"/>
        <end position="345"/>
    </location>
</feature>
<dbReference type="RefSeq" id="WP_002651341.1">
    <property type="nucleotide sequence ID" value="NZ_CH672376.1"/>
</dbReference>
<dbReference type="CDD" id="cd06225">
    <property type="entry name" value="HAMP"/>
    <property type="match status" value="1"/>
</dbReference>
<dbReference type="PROSITE" id="PS50111">
    <property type="entry name" value="CHEMOTAXIS_TRANSDUC_2"/>
    <property type="match status" value="1"/>
</dbReference>
<feature type="coiled-coil region" evidence="6">
    <location>
        <begin position="218"/>
        <end position="252"/>
    </location>
</feature>
<dbReference type="Pfam" id="PF00015">
    <property type="entry name" value="MCPsignal"/>
    <property type="match status" value="1"/>
</dbReference>
<evidence type="ECO:0000313" key="13">
    <source>
        <dbReference type="Proteomes" id="UP000004358"/>
    </source>
</evidence>
<feature type="compositionally biased region" description="Low complexity" evidence="7">
    <location>
        <begin position="354"/>
        <end position="365"/>
    </location>
</feature>
<dbReference type="SMART" id="SM00283">
    <property type="entry name" value="MA"/>
    <property type="match status" value="1"/>
</dbReference>
<organism evidence="12 13">
    <name type="scientific">Blastopirellula marina DSM 3645</name>
    <dbReference type="NCBI Taxonomy" id="314230"/>
    <lineage>
        <taxon>Bacteria</taxon>
        <taxon>Pseudomonadati</taxon>
        <taxon>Planctomycetota</taxon>
        <taxon>Planctomycetia</taxon>
        <taxon>Pirellulales</taxon>
        <taxon>Pirellulaceae</taxon>
        <taxon>Blastopirellula</taxon>
    </lineage>
</organism>
<keyword evidence="2" id="KW-0997">Cell inner membrane</keyword>
<accession>A3ZNL8</accession>
<dbReference type="STRING" id="314230.DSM3645_17215"/>
<dbReference type="InterPro" id="IPR003660">
    <property type="entry name" value="HAMP_dom"/>
</dbReference>
<keyword evidence="6" id="KW-0175">Coiled coil</keyword>
<dbReference type="GO" id="GO:0005886">
    <property type="term" value="C:plasma membrane"/>
    <property type="evidence" value="ECO:0007669"/>
    <property type="project" value="UniProtKB-SubCell"/>
</dbReference>
<protein>
    <submittedName>
        <fullName evidence="12">Methyl-accepting chemotaxis protein-like</fullName>
    </submittedName>
</protein>
<dbReference type="GO" id="GO:0007165">
    <property type="term" value="P:signal transduction"/>
    <property type="evidence" value="ECO:0007669"/>
    <property type="project" value="UniProtKB-KW"/>
</dbReference>
<evidence type="ECO:0000256" key="7">
    <source>
        <dbReference type="SAM" id="MobiDB-lite"/>
    </source>
</evidence>
<sequence length="636" mass="69053">MFAHRPPQQGIEKTVYQAGILSYMSIKRKIIAQVTLSCLALAFIAGLGWRTSSYLLGQLDRVVDEKFVHLIDNEIAPLIEDEMLPVINKDLPELRQMQESIELMLQADRDVHQAIIAEKLALAASNKEQFAAAKATQEENIAQADARLRLAAEGMNDSEVRVVYDGLMAKFKLWTEASRKIFVDAEEIAKKDEVRQASDYGYGLESFSDFRGRLDAVTEAQEASLARTRAKLEAKQERIALKRAQANDARDNVLATAVEIRAEAAQNILVLCTLGGISIVAMLIFGWLMARSILNPLTATTKMLDEIAQGDGDLTQRLPENKHDELGRLAGSFNLFVSKIQEIVRELMGDTHTLSSSSQMLQTTSGRMTEGAENTQRQSTSVAAAAEEMSVNMETISTTTSEMNRTIESVAAAVEEMTSSIVEIARNAENATNTSREASQLVAASNTTVSALGQAAIEIGKVTEVIQEIAEQTNLLALNATIEAARAGDAGKGFAVVATEVKDLARQTATATEDIRQRISRIQDSSQNAVDSIGRVLGVIQNVDSVSRSIAAAVEEQSIATKEISRNLSNASSNVRGVTISLEQSTQASTEVSRNIVGVKKSADDAADDSAQTRNVSLELTRVADKIQKMVGQFRC</sequence>
<dbReference type="SUPFAM" id="SSF58104">
    <property type="entry name" value="Methyl-accepting chemotaxis protein (MCP) signaling domain"/>
    <property type="match status" value="1"/>
</dbReference>
<dbReference type="EMBL" id="AANZ01000003">
    <property type="protein sequence ID" value="EAQ81913.1"/>
    <property type="molecule type" value="Genomic_DNA"/>
</dbReference>
<dbReference type="InterPro" id="IPR004089">
    <property type="entry name" value="MCPsignal_dom"/>
</dbReference>
<dbReference type="Gene3D" id="1.10.8.500">
    <property type="entry name" value="HAMP domain in histidine kinase"/>
    <property type="match status" value="1"/>
</dbReference>
<evidence type="ECO:0000256" key="2">
    <source>
        <dbReference type="ARBA" id="ARBA00022519"/>
    </source>
</evidence>
<evidence type="ECO:0000313" key="12">
    <source>
        <dbReference type="EMBL" id="EAQ81913.1"/>
    </source>
</evidence>
<comment type="subcellular location">
    <subcellularLocation>
        <location evidence="1">Cell inner membrane</location>
        <topology evidence="1">Multi-pass membrane protein</topology>
    </subcellularLocation>
</comment>
<keyword evidence="3 5" id="KW-0807">Transducer</keyword>
<dbReference type="Proteomes" id="UP000004358">
    <property type="component" value="Unassembled WGS sequence"/>
</dbReference>
<dbReference type="HOGENOM" id="CLU_000445_107_27_0"/>
<evidence type="ECO:0000256" key="5">
    <source>
        <dbReference type="PROSITE-ProRule" id="PRU00284"/>
    </source>
</evidence>
<feature type="transmembrane region" description="Helical" evidence="8">
    <location>
        <begin position="268"/>
        <end position="290"/>
    </location>
</feature>
<dbReference type="PANTHER" id="PTHR32089">
    <property type="entry name" value="METHYL-ACCEPTING CHEMOTAXIS PROTEIN MCPB"/>
    <property type="match status" value="1"/>
</dbReference>
<dbReference type="eggNOG" id="COG0840">
    <property type="taxonomic scope" value="Bacteria"/>
</dbReference>
<comment type="caution">
    <text evidence="12">The sequence shown here is derived from an EMBL/GenBank/DDBJ whole genome shotgun (WGS) entry which is preliminary data.</text>
</comment>
<dbReference type="Gene3D" id="1.10.287.950">
    <property type="entry name" value="Methyl-accepting chemotaxis protein"/>
    <property type="match status" value="1"/>
</dbReference>
<reference evidence="12 13" key="1">
    <citation type="submission" date="2006-02" db="EMBL/GenBank/DDBJ databases">
        <authorList>
            <person name="Amann R."/>
            <person name="Ferriera S."/>
            <person name="Johnson J."/>
            <person name="Kravitz S."/>
            <person name="Halpern A."/>
            <person name="Remington K."/>
            <person name="Beeson K."/>
            <person name="Tran B."/>
            <person name="Rogers Y.-H."/>
            <person name="Friedman R."/>
            <person name="Venter J.C."/>
        </authorList>
    </citation>
    <scope>NUCLEOTIDE SEQUENCE [LARGE SCALE GENOMIC DNA]</scope>
    <source>
        <strain evidence="12 13">DSM 3645</strain>
    </source>
</reference>
<evidence type="ECO:0000256" key="8">
    <source>
        <dbReference type="SAM" id="Phobius"/>
    </source>
</evidence>
<evidence type="ECO:0000256" key="1">
    <source>
        <dbReference type="ARBA" id="ARBA00004429"/>
    </source>
</evidence>
<evidence type="ECO:0000259" key="10">
    <source>
        <dbReference type="PROSITE" id="PS50192"/>
    </source>
</evidence>
<feature type="region of interest" description="Disordered" evidence="7">
    <location>
        <begin position="354"/>
        <end position="375"/>
    </location>
</feature>
<gene>
    <name evidence="12" type="ORF">DSM3645_17215</name>
</gene>
<dbReference type="InterPro" id="IPR000727">
    <property type="entry name" value="T_SNARE_dom"/>
</dbReference>
<dbReference type="AlphaFoldDB" id="A3ZNL8"/>
<name>A3ZNL8_9BACT</name>
<keyword evidence="8" id="KW-0812">Transmembrane</keyword>